<feature type="domain" description="LTD" evidence="2">
    <location>
        <begin position="25"/>
        <end position="114"/>
    </location>
</feature>
<evidence type="ECO:0000256" key="1">
    <source>
        <dbReference type="SAM" id="Phobius"/>
    </source>
</evidence>
<keyword evidence="1" id="KW-1133">Transmembrane helix</keyword>
<comment type="caution">
    <text evidence="3">The sequence shown here is derived from an EMBL/GenBank/DDBJ whole genome shotgun (WGS) entry which is preliminary data.</text>
</comment>
<dbReference type="EMBL" id="LBSV01000005">
    <property type="protein sequence ID" value="KKQ25840.1"/>
    <property type="molecule type" value="Genomic_DNA"/>
</dbReference>
<feature type="domain" description="LTD" evidence="2">
    <location>
        <begin position="178"/>
        <end position="271"/>
    </location>
</feature>
<dbReference type="Pfam" id="PF00932">
    <property type="entry name" value="LTD"/>
    <property type="match status" value="2"/>
</dbReference>
<organism evidence="3 4">
    <name type="scientific">Candidatus Roizmanbacteria bacterium GW2011_GWC2_37_13</name>
    <dbReference type="NCBI Taxonomy" id="1618486"/>
    <lineage>
        <taxon>Bacteria</taxon>
        <taxon>Candidatus Roizmaniibacteriota</taxon>
    </lineage>
</organism>
<dbReference type="Proteomes" id="UP000034917">
    <property type="component" value="Unassembled WGS sequence"/>
</dbReference>
<evidence type="ECO:0000313" key="4">
    <source>
        <dbReference type="Proteomes" id="UP000034917"/>
    </source>
</evidence>
<reference evidence="3 4" key="1">
    <citation type="journal article" date="2015" name="Nature">
        <title>rRNA introns, odd ribosomes, and small enigmatic genomes across a large radiation of phyla.</title>
        <authorList>
            <person name="Brown C.T."/>
            <person name="Hug L.A."/>
            <person name="Thomas B.C."/>
            <person name="Sharon I."/>
            <person name="Castelle C.J."/>
            <person name="Singh A."/>
            <person name="Wilkins M.J."/>
            <person name="Williams K.H."/>
            <person name="Banfield J.F."/>
        </authorList>
    </citation>
    <scope>NUCLEOTIDE SEQUENCE [LARGE SCALE GENOMIC DNA]</scope>
</reference>
<evidence type="ECO:0000313" key="3">
    <source>
        <dbReference type="EMBL" id="KKQ25840.1"/>
    </source>
</evidence>
<dbReference type="InterPro" id="IPR001322">
    <property type="entry name" value="Lamin_tail_dom"/>
</dbReference>
<dbReference type="AlphaFoldDB" id="A0A0G0GIA4"/>
<dbReference type="Gene3D" id="2.60.40.1260">
    <property type="entry name" value="Lamin Tail domain"/>
    <property type="match status" value="1"/>
</dbReference>
<feature type="transmembrane region" description="Helical" evidence="1">
    <location>
        <begin position="375"/>
        <end position="396"/>
    </location>
</feature>
<accession>A0A0G0GIA4</accession>
<proteinExistence type="predicted"/>
<keyword evidence="1" id="KW-0472">Membrane</keyword>
<dbReference type="SUPFAM" id="SSF74853">
    <property type="entry name" value="Lamin A/C globular tail domain"/>
    <property type="match status" value="2"/>
</dbReference>
<name>A0A0G0GIA4_9BACT</name>
<gene>
    <name evidence="3" type="ORF">US40_C0005G0010</name>
</gene>
<evidence type="ECO:0000259" key="2">
    <source>
        <dbReference type="Pfam" id="PF00932"/>
    </source>
</evidence>
<protein>
    <recommendedName>
        <fullName evidence="2">LTD domain-containing protein</fullName>
    </recommendedName>
</protein>
<dbReference type="InterPro" id="IPR036415">
    <property type="entry name" value="Lamin_tail_dom_sf"/>
</dbReference>
<sequence length="419" mass="46692">MKRLLIIIVILLNCYIVLNSRLAFAQSKILINEFLIDPQPQQVEILNTGMETTDISGWIIDDSGGATFYTIPQSSILYPNSCLVFSGDFNLNKTSADTVKLINNTELIDSFSYKSSSGSGISYFRLPDGENNWTTGSANLGFYNSSREQACLFPTITPTEIPSPTITPTIGSDDATISYENIYISEAMVNPETGNNEWVEIYNDNNFSVTLVDWFIDDLENAGSTPKIFSLEIPGKDYRVFNLSSSVFNNDGDSIRLLDFNKSLKDSFEYGSSTQEKSWGRTDLNNDNFCLQEPSYELSNNSCLNPTITPHQTPIPSTIKTSTPTKTIIISSKPIAKSTNYNTLMHQNIISQSENTSQGSILGISTHNTKNNFSLIRLLSFISFSYSLLTIMAVLFKMKFIYGKGEKFSPPFIYSNGKQ</sequence>
<keyword evidence="1" id="KW-0812">Transmembrane</keyword>